<dbReference type="InterPro" id="IPR026444">
    <property type="entry name" value="Secre_tail"/>
</dbReference>
<dbReference type="Pfam" id="PF18962">
    <property type="entry name" value="Por_Secre_tail"/>
    <property type="match status" value="1"/>
</dbReference>
<evidence type="ECO:0000256" key="2">
    <source>
        <dbReference type="ARBA" id="ARBA00022722"/>
    </source>
</evidence>
<gene>
    <name evidence="7" type="ORF">GV828_03290</name>
</gene>
<dbReference type="RefSeq" id="WP_166536050.1">
    <property type="nucleotide sequence ID" value="NZ_JAABLM010000003.1"/>
</dbReference>
<reference evidence="8" key="1">
    <citation type="submission" date="2020-01" db="EMBL/GenBank/DDBJ databases">
        <title>Sphingomonas sp. strain CSW-10.</title>
        <authorList>
            <person name="Chen W.-M."/>
        </authorList>
    </citation>
    <scope>NUCLEOTIDE SEQUENCE [LARGE SCALE GENOMIC DNA]</scope>
    <source>
        <strain evidence="8">NST-5</strain>
    </source>
</reference>
<organism evidence="7 8">
    <name type="scientific">Flavobacterium ichthyis</name>
    <dbReference type="NCBI Taxonomy" id="2698827"/>
    <lineage>
        <taxon>Bacteria</taxon>
        <taxon>Pseudomonadati</taxon>
        <taxon>Bacteroidota</taxon>
        <taxon>Flavobacteriia</taxon>
        <taxon>Flavobacteriales</taxon>
        <taxon>Flavobacteriaceae</taxon>
        <taxon>Flavobacterium</taxon>
    </lineage>
</organism>
<feature type="signal peptide" evidence="5">
    <location>
        <begin position="1"/>
        <end position="18"/>
    </location>
</feature>
<feature type="domain" description="Secretion system C-terminal sorting" evidence="6">
    <location>
        <begin position="287"/>
        <end position="358"/>
    </location>
</feature>
<dbReference type="Proteomes" id="UP000798602">
    <property type="component" value="Unassembled WGS sequence"/>
</dbReference>
<evidence type="ECO:0000256" key="4">
    <source>
        <dbReference type="ARBA" id="ARBA00022801"/>
    </source>
</evidence>
<sequence>MKKIFTLNLLLSSFCLLAQIPNGYYNNATGTGYNLKTQLKTIISNGHSGKSYDNLFTDVKGFKATDVDIFYENDGSILDMYSENPTGADAYNYSYYANDKCGNYQGESDCYNGEHFVPQSTYNSAMPMVGDIHQLTPTDGYVNNRRSNFPFANISNPTWTSNNGSKLGRINISGYSGFAFEPIDEFKGDVARILFYFATRYENQVSNYSFPMFNGTSNQVFKTDFLNMLLQWHQNDPVSNREIHRNNKAYLYQGNRNPFIDHPEYVQQIWGSSLSTEDLNLLADLSVYPNPSNNHKINIEIDIVLDEIQLISINGQMIQKIQKPNASGNTYSLENLPSGFYFLKISAKNQSTTKKIVVN</sequence>
<accession>A0ABW9Z6N3</accession>
<dbReference type="PANTHER" id="PTHR33607:SF2">
    <property type="entry name" value="ENDONUCLEASE-1"/>
    <property type="match status" value="1"/>
</dbReference>
<keyword evidence="2" id="KW-0540">Nuclease</keyword>
<keyword evidence="3 5" id="KW-0732">Signal</keyword>
<dbReference type="NCBIfam" id="TIGR04183">
    <property type="entry name" value="Por_Secre_tail"/>
    <property type="match status" value="1"/>
</dbReference>
<dbReference type="InterPro" id="IPR007346">
    <property type="entry name" value="Endonuclease-I"/>
</dbReference>
<feature type="chain" id="PRO_5046245926" evidence="5">
    <location>
        <begin position="19"/>
        <end position="359"/>
    </location>
</feature>
<dbReference type="SUPFAM" id="SSF54060">
    <property type="entry name" value="His-Me finger endonucleases"/>
    <property type="match status" value="1"/>
</dbReference>
<comment type="caution">
    <text evidence="7">The sequence shown here is derived from an EMBL/GenBank/DDBJ whole genome shotgun (WGS) entry which is preliminary data.</text>
</comment>
<comment type="similarity">
    <text evidence="1">Belongs to the EndA/NucM nuclease family.</text>
</comment>
<evidence type="ECO:0000256" key="1">
    <source>
        <dbReference type="ARBA" id="ARBA00006429"/>
    </source>
</evidence>
<dbReference type="Pfam" id="PF04231">
    <property type="entry name" value="Endonuclease_1"/>
    <property type="match status" value="1"/>
</dbReference>
<dbReference type="InterPro" id="IPR044925">
    <property type="entry name" value="His-Me_finger_sf"/>
</dbReference>
<evidence type="ECO:0000259" key="6">
    <source>
        <dbReference type="Pfam" id="PF18962"/>
    </source>
</evidence>
<evidence type="ECO:0000256" key="3">
    <source>
        <dbReference type="ARBA" id="ARBA00022729"/>
    </source>
</evidence>
<dbReference type="EMBL" id="JAABLM010000003">
    <property type="protein sequence ID" value="NBL64222.1"/>
    <property type="molecule type" value="Genomic_DNA"/>
</dbReference>
<evidence type="ECO:0000313" key="7">
    <source>
        <dbReference type="EMBL" id="NBL64222.1"/>
    </source>
</evidence>
<dbReference type="PANTHER" id="PTHR33607">
    <property type="entry name" value="ENDONUCLEASE-1"/>
    <property type="match status" value="1"/>
</dbReference>
<evidence type="ECO:0000256" key="5">
    <source>
        <dbReference type="SAM" id="SignalP"/>
    </source>
</evidence>
<keyword evidence="8" id="KW-1185">Reference proteome</keyword>
<keyword evidence="4" id="KW-0378">Hydrolase</keyword>
<evidence type="ECO:0000313" key="8">
    <source>
        <dbReference type="Proteomes" id="UP000798602"/>
    </source>
</evidence>
<proteinExistence type="inferred from homology"/>
<name>A0ABW9Z6N3_9FLAO</name>
<protein>
    <submittedName>
        <fullName evidence="7">T9SS type A sorting domain-containing protein</fullName>
    </submittedName>
</protein>